<keyword evidence="7" id="KW-0963">Cytoplasm</keyword>
<proteinExistence type="inferred from homology"/>
<evidence type="ECO:0000256" key="5">
    <source>
        <dbReference type="ARBA" id="ARBA00023002"/>
    </source>
</evidence>
<dbReference type="Proteomes" id="UP000028486">
    <property type="component" value="Chromosome"/>
</dbReference>
<name>A0A076FAZ2_9BACT</name>
<evidence type="ECO:0000256" key="7">
    <source>
        <dbReference type="HAMAP-Rule" id="MF_00412"/>
    </source>
</evidence>
<keyword evidence="2 7" id="KW-0028">Amino-acid biosynthesis</keyword>
<evidence type="ECO:0000256" key="2">
    <source>
        <dbReference type="ARBA" id="ARBA00022605"/>
    </source>
</evidence>
<comment type="function">
    <text evidence="7">Catalyzes the NADPH-dependent reduction of L-glutamate 5-phosphate into L-glutamate 5-semialdehyde and phosphate. The product spontaneously undergoes cyclization to form 1-pyrroline-5-carboxylate.</text>
</comment>
<dbReference type="RefSeq" id="WP_038454004.1">
    <property type="nucleotide sequence ID" value="NZ_CP009043.1"/>
</dbReference>
<dbReference type="HAMAP" id="MF_00412">
    <property type="entry name" value="ProA"/>
    <property type="match status" value="1"/>
</dbReference>
<dbReference type="InterPro" id="IPR015590">
    <property type="entry name" value="Aldehyde_DH_dom"/>
</dbReference>
<dbReference type="EMBL" id="CP009043">
    <property type="protein sequence ID" value="AII14652.1"/>
    <property type="molecule type" value="Genomic_DNA"/>
</dbReference>
<dbReference type="UniPathway" id="UPA00098">
    <property type="reaction ID" value="UER00360"/>
</dbReference>
<comment type="catalytic activity">
    <reaction evidence="6 7">
        <text>L-glutamate 5-semialdehyde + phosphate + NADP(+) = L-glutamyl 5-phosphate + NADPH + H(+)</text>
        <dbReference type="Rhea" id="RHEA:19541"/>
        <dbReference type="ChEBI" id="CHEBI:15378"/>
        <dbReference type="ChEBI" id="CHEBI:43474"/>
        <dbReference type="ChEBI" id="CHEBI:57783"/>
        <dbReference type="ChEBI" id="CHEBI:58066"/>
        <dbReference type="ChEBI" id="CHEBI:58274"/>
        <dbReference type="ChEBI" id="CHEBI:58349"/>
        <dbReference type="EC" id="1.2.1.41"/>
    </reaction>
</comment>
<dbReference type="Gene3D" id="3.40.605.10">
    <property type="entry name" value="Aldehyde Dehydrogenase, Chain A, domain 1"/>
    <property type="match status" value="1"/>
</dbReference>
<feature type="domain" description="Aldehyde dehydrogenase" evidence="8">
    <location>
        <begin position="10"/>
        <end position="277"/>
    </location>
</feature>
<organism evidence="9 10">
    <name type="scientific">Campylobacter iguaniorum</name>
    <dbReference type="NCBI Taxonomy" id="1244531"/>
    <lineage>
        <taxon>Bacteria</taxon>
        <taxon>Pseudomonadati</taxon>
        <taxon>Campylobacterota</taxon>
        <taxon>Epsilonproteobacteria</taxon>
        <taxon>Campylobacterales</taxon>
        <taxon>Campylobacteraceae</taxon>
        <taxon>Campylobacter</taxon>
    </lineage>
</organism>
<dbReference type="Gene3D" id="3.40.309.10">
    <property type="entry name" value="Aldehyde Dehydrogenase, Chain A, domain 2"/>
    <property type="match status" value="1"/>
</dbReference>
<evidence type="ECO:0000256" key="6">
    <source>
        <dbReference type="ARBA" id="ARBA00049024"/>
    </source>
</evidence>
<sequence length="406" mass="44877">MEKLLNDLKKSSKYLQKIGQKNRVNLILEISNQIKKNIKNIIEANLIDLQNAKSLSQAMQNRLKFDENTINLLCKSLEDIANLKEVIGVINDGWEAKSGIKIQKISIPIGNICAIYESRPNVTAEVAALCIKSANGCVLKGGKEARNTNSAIMQSINQAYETLNLPKSVLFLDIDRSEVEKLIKMDEYLDLIVPRGGENLVKFVSQNATVPVLKHDKGVCHIYVDKSADLSKAINICVNAKCSRPSACNAAETVLIHQSIVNEFLPLLKAGLDKFDVEIFGCQKVANILPCTLANEASWDREYLDFKLNLKIVENLEEAMEHINLHSSGHSEAIISEDYSSCEQFLSLVDSACVYANASTRFSDGGEFGFGAEVGISTNKLHARGPVGLKELTTYKYIIRGNGEIR</sequence>
<reference evidence="10" key="1">
    <citation type="journal article" date="2014" name="Genome Announc.">
        <title>Complete Genome Sequence of Campylobacter iguaniorum Strain 1485ET, Isolated from a Bearded Dragon (Pogona vitticeps).</title>
        <authorList>
            <person name="Gilbert M.J."/>
            <person name="Miller W.G."/>
            <person name="Yee E."/>
            <person name="Kik M."/>
            <person name="Wagenaar J.A."/>
            <person name="Duim B."/>
        </authorList>
    </citation>
    <scope>NUCLEOTIDE SEQUENCE [LARGE SCALE GENOMIC DNA]</scope>
    <source>
        <strain evidence="10">1485E</strain>
    </source>
</reference>
<evidence type="ECO:0000256" key="3">
    <source>
        <dbReference type="ARBA" id="ARBA00022650"/>
    </source>
</evidence>
<dbReference type="OrthoDB" id="9809970at2"/>
<dbReference type="InterPro" id="IPR020593">
    <property type="entry name" value="G-glutamylP_reductase_CS"/>
</dbReference>
<keyword evidence="10" id="KW-1185">Reference proteome</keyword>
<dbReference type="NCBIfam" id="TIGR00407">
    <property type="entry name" value="proA"/>
    <property type="match status" value="1"/>
</dbReference>
<protein>
    <recommendedName>
        <fullName evidence="7">Gamma-glutamyl phosphate reductase</fullName>
        <shortName evidence="7">GPR</shortName>
        <ecNumber evidence="7">1.2.1.41</ecNumber>
    </recommendedName>
    <alternativeName>
        <fullName evidence="7">Glutamate-5-semialdehyde dehydrogenase</fullName>
    </alternativeName>
    <alternativeName>
        <fullName evidence="7">Glutamyl-gamma-semialdehyde dehydrogenase</fullName>
        <shortName evidence="7">GSA dehydrogenase</shortName>
    </alternativeName>
</protein>
<keyword evidence="5 7" id="KW-0560">Oxidoreductase</keyword>
<dbReference type="GO" id="GO:0050661">
    <property type="term" value="F:NADP binding"/>
    <property type="evidence" value="ECO:0007669"/>
    <property type="project" value="InterPro"/>
</dbReference>
<dbReference type="PANTHER" id="PTHR11063">
    <property type="entry name" value="GLUTAMATE SEMIALDEHYDE DEHYDROGENASE"/>
    <property type="match status" value="1"/>
</dbReference>
<dbReference type="CDD" id="cd07079">
    <property type="entry name" value="ALDH_F18-19_ProA-GPR"/>
    <property type="match status" value="1"/>
</dbReference>
<comment type="subcellular location">
    <subcellularLocation>
        <location evidence="7">Cytoplasm</location>
    </subcellularLocation>
</comment>
<comment type="similarity">
    <text evidence="7">Belongs to the gamma-glutamyl phosphate reductase family.</text>
</comment>
<dbReference type="SUPFAM" id="SSF53720">
    <property type="entry name" value="ALDH-like"/>
    <property type="match status" value="1"/>
</dbReference>
<keyword evidence="3 7" id="KW-0641">Proline biosynthesis</keyword>
<dbReference type="PROSITE" id="PS01223">
    <property type="entry name" value="PROA"/>
    <property type="match status" value="1"/>
</dbReference>
<comment type="pathway">
    <text evidence="1 7">Amino-acid biosynthesis; L-proline biosynthesis; L-glutamate 5-semialdehyde from L-glutamate: step 2/2.</text>
</comment>
<evidence type="ECO:0000256" key="4">
    <source>
        <dbReference type="ARBA" id="ARBA00022857"/>
    </source>
</evidence>
<evidence type="ECO:0000313" key="9">
    <source>
        <dbReference type="EMBL" id="AII14652.1"/>
    </source>
</evidence>
<dbReference type="AlphaFoldDB" id="A0A076FAZ2"/>
<dbReference type="InterPro" id="IPR016162">
    <property type="entry name" value="Ald_DH_N"/>
</dbReference>
<dbReference type="STRING" id="1244531.CIG2463D_0810"/>
<dbReference type="KEGG" id="caj:CIG1485E_0810"/>
<gene>
    <name evidence="7 9" type="primary">proA</name>
    <name evidence="9" type="ORF">CIG1485E_0810</name>
</gene>
<dbReference type="InterPro" id="IPR016163">
    <property type="entry name" value="Ald_DH_C"/>
</dbReference>
<evidence type="ECO:0000313" key="10">
    <source>
        <dbReference type="Proteomes" id="UP000028486"/>
    </source>
</evidence>
<evidence type="ECO:0000259" key="8">
    <source>
        <dbReference type="Pfam" id="PF00171"/>
    </source>
</evidence>
<dbReference type="PANTHER" id="PTHR11063:SF8">
    <property type="entry name" value="DELTA-1-PYRROLINE-5-CARBOXYLATE SYNTHASE"/>
    <property type="match status" value="1"/>
</dbReference>
<dbReference type="eggNOG" id="COG0014">
    <property type="taxonomic scope" value="Bacteria"/>
</dbReference>
<dbReference type="HOGENOM" id="CLU_030231_0_0_7"/>
<evidence type="ECO:0000256" key="1">
    <source>
        <dbReference type="ARBA" id="ARBA00004985"/>
    </source>
</evidence>
<dbReference type="InterPro" id="IPR000965">
    <property type="entry name" value="GPR_dom"/>
</dbReference>
<dbReference type="InterPro" id="IPR016161">
    <property type="entry name" value="Ald_DH/histidinol_DH"/>
</dbReference>
<dbReference type="NCBIfam" id="NF001221">
    <property type="entry name" value="PRK00197.1"/>
    <property type="match status" value="1"/>
</dbReference>
<dbReference type="Pfam" id="PF00171">
    <property type="entry name" value="Aldedh"/>
    <property type="match status" value="1"/>
</dbReference>
<dbReference type="EC" id="1.2.1.41" evidence="7"/>
<dbReference type="InterPro" id="IPR012134">
    <property type="entry name" value="Glu-5-SA_DH"/>
</dbReference>
<dbReference type="FunFam" id="3.40.309.10:FF:000006">
    <property type="entry name" value="Gamma-glutamyl phosphate reductase"/>
    <property type="match status" value="1"/>
</dbReference>
<keyword evidence="4 7" id="KW-0521">NADP</keyword>
<dbReference type="GO" id="GO:0055129">
    <property type="term" value="P:L-proline biosynthetic process"/>
    <property type="evidence" value="ECO:0007669"/>
    <property type="project" value="UniProtKB-UniRule"/>
</dbReference>
<dbReference type="PIRSF" id="PIRSF000151">
    <property type="entry name" value="GPR"/>
    <property type="match status" value="1"/>
</dbReference>
<dbReference type="GO" id="GO:0005737">
    <property type="term" value="C:cytoplasm"/>
    <property type="evidence" value="ECO:0007669"/>
    <property type="project" value="UniProtKB-SubCell"/>
</dbReference>
<dbReference type="GO" id="GO:0004350">
    <property type="term" value="F:glutamate-5-semialdehyde dehydrogenase activity"/>
    <property type="evidence" value="ECO:0007669"/>
    <property type="project" value="UniProtKB-UniRule"/>
</dbReference>
<accession>A0A076FAZ2</accession>